<dbReference type="AlphaFoldDB" id="A0A5N6TKC2"/>
<keyword evidence="3" id="KW-1185">Reference proteome</keyword>
<gene>
    <name evidence="2" type="ORF">BDV25DRAFT_162265</name>
</gene>
<evidence type="ECO:0008006" key="4">
    <source>
        <dbReference type="Google" id="ProtNLM"/>
    </source>
</evidence>
<organism evidence="2 3">
    <name type="scientific">Aspergillus avenaceus</name>
    <dbReference type="NCBI Taxonomy" id="36643"/>
    <lineage>
        <taxon>Eukaryota</taxon>
        <taxon>Fungi</taxon>
        <taxon>Dikarya</taxon>
        <taxon>Ascomycota</taxon>
        <taxon>Pezizomycotina</taxon>
        <taxon>Eurotiomycetes</taxon>
        <taxon>Eurotiomycetidae</taxon>
        <taxon>Eurotiales</taxon>
        <taxon>Aspergillaceae</taxon>
        <taxon>Aspergillus</taxon>
        <taxon>Aspergillus subgen. Circumdati</taxon>
    </lineage>
</organism>
<evidence type="ECO:0000256" key="1">
    <source>
        <dbReference type="SAM" id="SignalP"/>
    </source>
</evidence>
<dbReference type="Proteomes" id="UP000325780">
    <property type="component" value="Unassembled WGS sequence"/>
</dbReference>
<name>A0A5N6TKC2_ASPAV</name>
<feature type="signal peptide" evidence="1">
    <location>
        <begin position="1"/>
        <end position="26"/>
    </location>
</feature>
<evidence type="ECO:0000313" key="2">
    <source>
        <dbReference type="EMBL" id="KAE8146541.1"/>
    </source>
</evidence>
<accession>A0A5N6TKC2</accession>
<feature type="chain" id="PRO_5025035527" description="Secreted protein" evidence="1">
    <location>
        <begin position="27"/>
        <end position="85"/>
    </location>
</feature>
<sequence>MRMRRRWTTRHLNFLLVWFMVSPTNSYRQLETGKANVADRAANQISTWLSVDVLEAGEINLGYWSTSLASLYFPHFHFISYALFF</sequence>
<proteinExistence type="predicted"/>
<keyword evidence="1" id="KW-0732">Signal</keyword>
<protein>
    <recommendedName>
        <fullName evidence="4">Secreted protein</fullName>
    </recommendedName>
</protein>
<dbReference type="EMBL" id="ML742256">
    <property type="protein sequence ID" value="KAE8146541.1"/>
    <property type="molecule type" value="Genomic_DNA"/>
</dbReference>
<evidence type="ECO:0000313" key="3">
    <source>
        <dbReference type="Proteomes" id="UP000325780"/>
    </source>
</evidence>
<reference evidence="2 3" key="1">
    <citation type="submission" date="2019-04" db="EMBL/GenBank/DDBJ databases">
        <title>Friends and foes A comparative genomics study of 23 Aspergillus species from section Flavi.</title>
        <authorList>
            <consortium name="DOE Joint Genome Institute"/>
            <person name="Kjaerbolling I."/>
            <person name="Vesth T."/>
            <person name="Frisvad J.C."/>
            <person name="Nybo J.L."/>
            <person name="Theobald S."/>
            <person name="Kildgaard S."/>
            <person name="Isbrandt T."/>
            <person name="Kuo A."/>
            <person name="Sato A."/>
            <person name="Lyhne E.K."/>
            <person name="Kogle M.E."/>
            <person name="Wiebenga A."/>
            <person name="Kun R.S."/>
            <person name="Lubbers R.J."/>
            <person name="Makela M.R."/>
            <person name="Barry K."/>
            <person name="Chovatia M."/>
            <person name="Clum A."/>
            <person name="Daum C."/>
            <person name="Haridas S."/>
            <person name="He G."/>
            <person name="LaButti K."/>
            <person name="Lipzen A."/>
            <person name="Mondo S."/>
            <person name="Riley R."/>
            <person name="Salamov A."/>
            <person name="Simmons B.A."/>
            <person name="Magnuson J.K."/>
            <person name="Henrissat B."/>
            <person name="Mortensen U.H."/>
            <person name="Larsen T.O."/>
            <person name="Devries R.P."/>
            <person name="Grigoriev I.V."/>
            <person name="Machida M."/>
            <person name="Baker S.E."/>
            <person name="Andersen M.R."/>
        </authorList>
    </citation>
    <scope>NUCLEOTIDE SEQUENCE [LARGE SCALE GENOMIC DNA]</scope>
    <source>
        <strain evidence="2 3">IBT 18842</strain>
    </source>
</reference>